<dbReference type="EMBL" id="JAGGJZ010000004">
    <property type="protein sequence ID" value="MBP1890067.1"/>
    <property type="molecule type" value="Genomic_DNA"/>
</dbReference>
<dbReference type="InterPro" id="IPR025505">
    <property type="entry name" value="FHIPEP_CS"/>
</dbReference>
<accession>A0ABS4F1G8</accession>
<reference evidence="8 9" key="1">
    <citation type="submission" date="2021-03" db="EMBL/GenBank/DDBJ databases">
        <title>Genomic Encyclopedia of Type Strains, Phase IV (KMG-IV): sequencing the most valuable type-strain genomes for metagenomic binning, comparative biology and taxonomic classification.</title>
        <authorList>
            <person name="Goeker M."/>
        </authorList>
    </citation>
    <scope>NUCLEOTIDE SEQUENCE [LARGE SCALE GENOMIC DNA]</scope>
    <source>
        <strain evidence="8 9">DSM 3984</strain>
    </source>
</reference>
<keyword evidence="7" id="KW-0813">Transport</keyword>
<feature type="transmembrane region" description="Helical" evidence="7">
    <location>
        <begin position="63"/>
        <end position="84"/>
    </location>
</feature>
<feature type="transmembrane region" description="Helical" evidence="7">
    <location>
        <begin position="104"/>
        <end position="123"/>
    </location>
</feature>
<evidence type="ECO:0000256" key="6">
    <source>
        <dbReference type="ARBA" id="ARBA00023136"/>
    </source>
</evidence>
<evidence type="ECO:0000256" key="4">
    <source>
        <dbReference type="ARBA" id="ARBA00022692"/>
    </source>
</evidence>
<dbReference type="PANTHER" id="PTHR30161:SF1">
    <property type="entry name" value="FLAGELLAR BIOSYNTHESIS PROTEIN FLHA-RELATED"/>
    <property type="match status" value="1"/>
</dbReference>
<keyword evidence="8" id="KW-0282">Flagellum</keyword>
<sequence>MSKKNRFEIAVGFGVIGIILMIIIPLPPFILDMLLVLNISLSVLILLMTLFSTNILQLSIFPTILLITTLFRLGLNISSTRLILGEGYAGNVIESFGSFVVRGNYVVGIIIFLIIIIIQFVVITNGSGRVSEVSARFTLDAMPGKQMSIDADLNAGMIDEATAKRRRRELQQEADFYGSMDGASKFVKGDAIAGIIITIINIIGGIIIGVVMLNMDFVQATQTYVRLTIGDGLVSQIPALLISTSAGILVTRADSDESFASLAGQQLTSIPKAMMMTGIVLFILGLMPGLPTLTFFTLGVGLLLIGFVLRNNENKAKEEENKLEEGTEEQVAANDVEDVTELINVEVLEVEIGYGLIPLADESNGGDLLQRISSIRRQCAIDMGIILQPIRIRDNLQLEPNEYCIKIRGNKVATYALMPTMILCMDPMGLGLDIEGIKAVEPSFGLEAKWISSDKVEEAELRGYTIVDPSTILVTHLLEIIKDKAYELIGREEVKAIMDATKEKYSVVVDELIPDLMTLGEVQKVFQNLLREKVSIKDRVTILETLADNAVNTKDIELLTEYVRMALNKSICNGLVDENNYITVATLSSDVENLISNNLQKSMNGTYPAVDPESTNKIFTSIKEIIESVDFYNNIPVILVSPKIRAPFRKLVEMVFPNVSILSLNEIPNDIQIRASAVVNI</sequence>
<keyword evidence="7" id="KW-0653">Protein transport</keyword>
<protein>
    <recommendedName>
        <fullName evidence="7">Flagellar biosynthesis protein FlhA</fullName>
    </recommendedName>
</protein>
<keyword evidence="8" id="KW-0969">Cilium</keyword>
<dbReference type="NCBIfam" id="TIGR01398">
    <property type="entry name" value="FlhA"/>
    <property type="match status" value="1"/>
</dbReference>
<keyword evidence="3 7" id="KW-1003">Cell membrane</keyword>
<dbReference type="PRINTS" id="PR00949">
    <property type="entry name" value="TYPE3IMAPROT"/>
</dbReference>
<dbReference type="Gene3D" id="3.40.30.60">
    <property type="entry name" value="FHIPEP family, domain 1"/>
    <property type="match status" value="1"/>
</dbReference>
<organism evidence="8 9">
    <name type="scientific">Clostridium moniliforme</name>
    <dbReference type="NCBI Taxonomy" id="39489"/>
    <lineage>
        <taxon>Bacteria</taxon>
        <taxon>Bacillati</taxon>
        <taxon>Bacillota</taxon>
        <taxon>Clostridia</taxon>
        <taxon>Eubacteriales</taxon>
        <taxon>Clostridiaceae</taxon>
        <taxon>Clostridium</taxon>
    </lineage>
</organism>
<proteinExistence type="inferred from homology"/>
<dbReference type="InterPro" id="IPR042193">
    <property type="entry name" value="FHIPEP_3"/>
</dbReference>
<dbReference type="InterPro" id="IPR006301">
    <property type="entry name" value="FlhA"/>
</dbReference>
<name>A0ABS4F1G8_9CLOT</name>
<dbReference type="PROSITE" id="PS00994">
    <property type="entry name" value="FHIPEP"/>
    <property type="match status" value="1"/>
</dbReference>
<keyword evidence="7" id="KW-1006">Bacterial flagellum protein export</keyword>
<dbReference type="Gene3D" id="1.10.8.540">
    <property type="entry name" value="FHIPEP family, domain 3"/>
    <property type="match status" value="1"/>
</dbReference>
<evidence type="ECO:0000256" key="3">
    <source>
        <dbReference type="ARBA" id="ARBA00022475"/>
    </source>
</evidence>
<dbReference type="Proteomes" id="UP000783390">
    <property type="component" value="Unassembled WGS sequence"/>
</dbReference>
<keyword evidence="4 7" id="KW-0812">Transmembrane</keyword>
<dbReference type="InterPro" id="IPR042194">
    <property type="entry name" value="FHIPEP_1"/>
</dbReference>
<evidence type="ECO:0000256" key="1">
    <source>
        <dbReference type="ARBA" id="ARBA00004651"/>
    </source>
</evidence>
<dbReference type="Gene3D" id="3.40.50.12790">
    <property type="entry name" value="FHIPEP family, domain 4"/>
    <property type="match status" value="1"/>
</dbReference>
<dbReference type="PIRSF" id="PIRSF005419">
    <property type="entry name" value="FlhA"/>
    <property type="match status" value="1"/>
</dbReference>
<dbReference type="InterPro" id="IPR042196">
    <property type="entry name" value="FHIPEP_4"/>
</dbReference>
<keyword evidence="6 7" id="KW-0472">Membrane</keyword>
<dbReference type="PANTHER" id="PTHR30161">
    <property type="entry name" value="FLAGELLAR EXPORT PROTEIN, MEMBRANE FLHA SUBUNIT-RELATED"/>
    <property type="match status" value="1"/>
</dbReference>
<evidence type="ECO:0000256" key="7">
    <source>
        <dbReference type="RuleBase" id="RU364093"/>
    </source>
</evidence>
<dbReference type="RefSeq" id="WP_407927656.1">
    <property type="nucleotide sequence ID" value="NZ_JAGGJZ010000004.1"/>
</dbReference>
<feature type="transmembrane region" description="Helical" evidence="7">
    <location>
        <begin position="33"/>
        <end position="51"/>
    </location>
</feature>
<keyword evidence="7" id="KW-1005">Bacterial flagellum biogenesis</keyword>
<comment type="function">
    <text evidence="7">Required for formation of the rod structure of the flagellar apparatus. Together with FliI and FliH, may constitute the export apparatus of flagellin.</text>
</comment>
<evidence type="ECO:0000313" key="9">
    <source>
        <dbReference type="Proteomes" id="UP000783390"/>
    </source>
</evidence>
<comment type="caution">
    <text evidence="8">The sequence shown here is derived from an EMBL/GenBank/DDBJ whole genome shotgun (WGS) entry which is preliminary data.</text>
</comment>
<feature type="transmembrane region" description="Helical" evidence="7">
    <location>
        <begin position="191"/>
        <end position="213"/>
    </location>
</feature>
<keyword evidence="5 7" id="KW-1133">Transmembrane helix</keyword>
<dbReference type="Pfam" id="PF00771">
    <property type="entry name" value="FHIPEP"/>
    <property type="match status" value="1"/>
</dbReference>
<evidence type="ECO:0000256" key="2">
    <source>
        <dbReference type="ARBA" id="ARBA00008835"/>
    </source>
</evidence>
<gene>
    <name evidence="7" type="primary">flhA</name>
    <name evidence="8" type="ORF">J2Z53_001651</name>
</gene>
<comment type="subcellular location">
    <subcellularLocation>
        <location evidence="1 7">Cell membrane</location>
        <topology evidence="1 7">Multi-pass membrane protein</topology>
    </subcellularLocation>
</comment>
<dbReference type="InterPro" id="IPR001712">
    <property type="entry name" value="T3SS_FHIPEP"/>
</dbReference>
<comment type="similarity">
    <text evidence="2 7">Belongs to the FHIPEP (flagella/HR/invasion proteins export pore) family.</text>
</comment>
<comment type="caution">
    <text evidence="7">Lacks conserved residue(s) required for the propagation of feature annotation.</text>
</comment>
<feature type="transmembrane region" description="Helical" evidence="7">
    <location>
        <begin position="233"/>
        <end position="250"/>
    </location>
</feature>
<feature type="transmembrane region" description="Helical" evidence="7">
    <location>
        <begin position="7"/>
        <end position="27"/>
    </location>
</feature>
<evidence type="ECO:0000313" key="8">
    <source>
        <dbReference type="EMBL" id="MBP1890067.1"/>
    </source>
</evidence>
<keyword evidence="9" id="KW-1185">Reference proteome</keyword>
<evidence type="ECO:0000256" key="5">
    <source>
        <dbReference type="ARBA" id="ARBA00022989"/>
    </source>
</evidence>
<keyword evidence="8" id="KW-0966">Cell projection</keyword>